<evidence type="ECO:0000256" key="3">
    <source>
        <dbReference type="SAM" id="SignalP"/>
    </source>
</evidence>
<evidence type="ECO:0000256" key="2">
    <source>
        <dbReference type="SAM" id="Phobius"/>
    </source>
</evidence>
<evidence type="ECO:0000256" key="1">
    <source>
        <dbReference type="SAM" id="MobiDB-lite"/>
    </source>
</evidence>
<keyword evidence="2" id="KW-1133">Transmembrane helix</keyword>
<feature type="region of interest" description="Disordered" evidence="1">
    <location>
        <begin position="405"/>
        <end position="454"/>
    </location>
</feature>
<feature type="transmembrane region" description="Helical" evidence="2">
    <location>
        <begin position="238"/>
        <end position="260"/>
    </location>
</feature>
<organism evidence="4 5">
    <name type="scientific">Fusarium culmorum</name>
    <dbReference type="NCBI Taxonomy" id="5516"/>
    <lineage>
        <taxon>Eukaryota</taxon>
        <taxon>Fungi</taxon>
        <taxon>Dikarya</taxon>
        <taxon>Ascomycota</taxon>
        <taxon>Pezizomycotina</taxon>
        <taxon>Sordariomycetes</taxon>
        <taxon>Hypocreomycetidae</taxon>
        <taxon>Hypocreales</taxon>
        <taxon>Nectriaceae</taxon>
        <taxon>Fusarium</taxon>
    </lineage>
</organism>
<feature type="chain" id="PRO_5031277008" description="Exo-alpha-sialidase / neuraminidase" evidence="3">
    <location>
        <begin position="21"/>
        <end position="551"/>
    </location>
</feature>
<keyword evidence="3" id="KW-0732">Signal</keyword>
<feature type="signal peptide" evidence="3">
    <location>
        <begin position="1"/>
        <end position="20"/>
    </location>
</feature>
<accession>A0A7S8DA64</accession>
<dbReference type="EMBL" id="CP064749">
    <property type="protein sequence ID" value="QPC64843.1"/>
    <property type="molecule type" value="Genomic_DNA"/>
</dbReference>
<dbReference type="AlphaFoldDB" id="A0A7S8DA64"/>
<name>A0A7S8DA64_FUSCU</name>
<evidence type="ECO:0008006" key="6">
    <source>
        <dbReference type="Google" id="ProtNLM"/>
    </source>
</evidence>
<dbReference type="Proteomes" id="UP000663297">
    <property type="component" value="Chromosome 3"/>
</dbReference>
<keyword evidence="2" id="KW-0812">Transmembrane</keyword>
<reference evidence="4" key="1">
    <citation type="submission" date="2020-11" db="EMBL/GenBank/DDBJ databases">
        <title>The chromosome-scale genome resource for two endophytic Fusarium species: F. culmorum and F. pseudograminearum.</title>
        <authorList>
            <person name="Yuan Z."/>
        </authorList>
    </citation>
    <scope>NUCLEOTIDE SEQUENCE</scope>
    <source>
        <strain evidence="4">Class2-1B</strain>
    </source>
</reference>
<sequence length="551" mass="59334">MRTSYWIFGVAALLLPTALALQVTPDSDCAALCSDGSNSTFDDASATNTNSSDIVCQDDEYTKSGKGIRFKNCLNCLQKSPDTWKEESDVFWFLHNVRYAFDVCLYSYPDSVDSGTINSPCNIETSCGSLEDALTKSLLKSNIENQLDYCEANDSIIKSVSYKECISCLQSTSNQKFLANFLVALKAGCMQEPEKGDIIGLSGTIFTATLVNITDPGTNETLPGDGGAPVGSMTTGTIVGIAVGCGLGLAGMAWLIWIYCRRSRQRRGAGIKIESPSPDAPMNHRSTYGIQKSSYFHDGKGQKPPAVYAPPRPGGHIRTMSNAQYYDGIERDSEEGVGNVNYHYAPYSKSNGPNSALPTHPAYIPRVTSKLPDSSITATTRKPSAPDSYCLQTYLKATDDFGQSRGSFSEAASNGTNSQNVSRGPSPAGLSDVNEPLVVPPPPPPQASQVSRPRLPSLTFPSLHKLVIPRKQNPPEVNLVSATPIADEPEPSREMRISKPLAVLDPRFQDRPLGGGPVLASEAPAGFNSEYLKRREANKSPMLSGNSRVYG</sequence>
<protein>
    <recommendedName>
        <fullName evidence="6">Exo-alpha-sialidase / neuraminidase</fullName>
    </recommendedName>
</protein>
<proteinExistence type="predicted"/>
<feature type="compositionally biased region" description="Polar residues" evidence="1">
    <location>
        <begin position="405"/>
        <end position="423"/>
    </location>
</feature>
<evidence type="ECO:0000313" key="5">
    <source>
        <dbReference type="Proteomes" id="UP000663297"/>
    </source>
</evidence>
<gene>
    <name evidence="4" type="ORF">HYE67_007074</name>
</gene>
<evidence type="ECO:0000313" key="4">
    <source>
        <dbReference type="EMBL" id="QPC64843.1"/>
    </source>
</evidence>
<keyword evidence="2" id="KW-0472">Membrane</keyword>